<name>A0A8J4DX35_9ACTN</name>
<dbReference type="PROSITE" id="PS50893">
    <property type="entry name" value="ABC_TRANSPORTER_2"/>
    <property type="match status" value="1"/>
</dbReference>
<proteinExistence type="predicted"/>
<feature type="domain" description="ABC transporter" evidence="3">
    <location>
        <begin position="5"/>
        <end position="213"/>
    </location>
</feature>
<evidence type="ECO:0000313" key="4">
    <source>
        <dbReference type="EMBL" id="GIJ54145.1"/>
    </source>
</evidence>
<keyword evidence="2 4" id="KW-0067">ATP-binding</keyword>
<dbReference type="GO" id="GO:0022857">
    <property type="term" value="F:transmembrane transporter activity"/>
    <property type="evidence" value="ECO:0007669"/>
    <property type="project" value="TreeGrafter"/>
</dbReference>
<keyword evidence="1" id="KW-0547">Nucleotide-binding</keyword>
<organism evidence="4 5">
    <name type="scientific">Virgisporangium aurantiacum</name>
    <dbReference type="NCBI Taxonomy" id="175570"/>
    <lineage>
        <taxon>Bacteria</taxon>
        <taxon>Bacillati</taxon>
        <taxon>Actinomycetota</taxon>
        <taxon>Actinomycetes</taxon>
        <taxon>Micromonosporales</taxon>
        <taxon>Micromonosporaceae</taxon>
        <taxon>Virgisporangium</taxon>
    </lineage>
</organism>
<dbReference type="PROSITE" id="PS00211">
    <property type="entry name" value="ABC_TRANSPORTER_1"/>
    <property type="match status" value="1"/>
</dbReference>
<accession>A0A8J4DX35</accession>
<dbReference type="AlphaFoldDB" id="A0A8J4DX35"/>
<evidence type="ECO:0000256" key="2">
    <source>
        <dbReference type="ARBA" id="ARBA00022840"/>
    </source>
</evidence>
<dbReference type="InterPro" id="IPR015854">
    <property type="entry name" value="ABC_transpr_LolD-like"/>
</dbReference>
<dbReference type="SMART" id="SM00382">
    <property type="entry name" value="AAA"/>
    <property type="match status" value="1"/>
</dbReference>
<dbReference type="RefSeq" id="WP_203988865.1">
    <property type="nucleotide sequence ID" value="NZ_BOPG01000011.1"/>
</dbReference>
<dbReference type="Gene3D" id="3.40.50.300">
    <property type="entry name" value="P-loop containing nucleotide triphosphate hydrolases"/>
    <property type="match status" value="1"/>
</dbReference>
<dbReference type="GO" id="GO:0005886">
    <property type="term" value="C:plasma membrane"/>
    <property type="evidence" value="ECO:0007669"/>
    <property type="project" value="TreeGrafter"/>
</dbReference>
<dbReference type="InterPro" id="IPR027417">
    <property type="entry name" value="P-loop_NTPase"/>
</dbReference>
<sequence length="214" mass="22015">MTAVFTGVDLSRRFGTLTALHDVTCTVPSDARIAVTGPSGSGKSTLLHLVAGLDRPSGGTVAWPALAAHPRTLPGRVGVVFQAPSLLDVLDVRENVELPLLLGGRGVGTAADDALARLGLEHLAERLPHELSVGQAQRVAVARALAAGPQLLIADEPTAALDSATAAQVVDVLIAAADEASAALVVATHDPDVAGRFAERWRMVGGRIDRETPA</sequence>
<reference evidence="4" key="1">
    <citation type="submission" date="2021-01" db="EMBL/GenBank/DDBJ databases">
        <title>Whole genome shotgun sequence of Virgisporangium aurantiacum NBRC 16421.</title>
        <authorList>
            <person name="Komaki H."/>
            <person name="Tamura T."/>
        </authorList>
    </citation>
    <scope>NUCLEOTIDE SEQUENCE</scope>
    <source>
        <strain evidence="4">NBRC 16421</strain>
    </source>
</reference>
<comment type="caution">
    <text evidence="4">The sequence shown here is derived from an EMBL/GenBank/DDBJ whole genome shotgun (WGS) entry which is preliminary data.</text>
</comment>
<dbReference type="GO" id="GO:0005524">
    <property type="term" value="F:ATP binding"/>
    <property type="evidence" value="ECO:0007669"/>
    <property type="project" value="UniProtKB-KW"/>
</dbReference>
<dbReference type="PANTHER" id="PTHR24220">
    <property type="entry name" value="IMPORT ATP-BINDING PROTEIN"/>
    <property type="match status" value="1"/>
</dbReference>
<dbReference type="SUPFAM" id="SSF52540">
    <property type="entry name" value="P-loop containing nucleoside triphosphate hydrolases"/>
    <property type="match status" value="1"/>
</dbReference>
<evidence type="ECO:0000313" key="5">
    <source>
        <dbReference type="Proteomes" id="UP000612585"/>
    </source>
</evidence>
<dbReference type="InterPro" id="IPR017871">
    <property type="entry name" value="ABC_transporter-like_CS"/>
</dbReference>
<dbReference type="InterPro" id="IPR003439">
    <property type="entry name" value="ABC_transporter-like_ATP-bd"/>
</dbReference>
<dbReference type="Pfam" id="PF00005">
    <property type="entry name" value="ABC_tran"/>
    <property type="match status" value="1"/>
</dbReference>
<evidence type="ECO:0000256" key="1">
    <source>
        <dbReference type="ARBA" id="ARBA00022741"/>
    </source>
</evidence>
<protein>
    <submittedName>
        <fullName evidence="4">ABC transporter ATP-binding protein</fullName>
    </submittedName>
</protein>
<dbReference type="InterPro" id="IPR003593">
    <property type="entry name" value="AAA+_ATPase"/>
</dbReference>
<keyword evidence="5" id="KW-1185">Reference proteome</keyword>
<evidence type="ECO:0000259" key="3">
    <source>
        <dbReference type="PROSITE" id="PS50893"/>
    </source>
</evidence>
<dbReference type="Proteomes" id="UP000612585">
    <property type="component" value="Unassembled WGS sequence"/>
</dbReference>
<dbReference type="GO" id="GO:0016887">
    <property type="term" value="F:ATP hydrolysis activity"/>
    <property type="evidence" value="ECO:0007669"/>
    <property type="project" value="InterPro"/>
</dbReference>
<dbReference type="EMBL" id="BOPG01000011">
    <property type="protein sequence ID" value="GIJ54145.1"/>
    <property type="molecule type" value="Genomic_DNA"/>
</dbReference>
<gene>
    <name evidence="4" type="ORF">Vau01_016610</name>
</gene>
<dbReference type="PANTHER" id="PTHR24220:SF685">
    <property type="entry name" value="ABC TRANSPORTER RELATED"/>
    <property type="match status" value="1"/>
</dbReference>